<evidence type="ECO:0000256" key="2">
    <source>
        <dbReference type="ARBA" id="ARBA00022603"/>
    </source>
</evidence>
<dbReference type="RefSeq" id="WP_047916409.1">
    <property type="nucleotide sequence ID" value="NZ_LN774769.1"/>
</dbReference>
<dbReference type="NCBIfam" id="NF000985">
    <property type="entry name" value="PRK00103.1-3"/>
    <property type="match status" value="1"/>
</dbReference>
<evidence type="ECO:0000256" key="1">
    <source>
        <dbReference type="ARBA" id="ARBA00022552"/>
    </source>
</evidence>
<comment type="catalytic activity">
    <reaction evidence="6">
        <text>pseudouridine(1915) in 23S rRNA + S-adenosyl-L-methionine = N(3)-methylpseudouridine(1915) in 23S rRNA + S-adenosyl-L-homocysteine + H(+)</text>
        <dbReference type="Rhea" id="RHEA:42752"/>
        <dbReference type="Rhea" id="RHEA-COMP:10221"/>
        <dbReference type="Rhea" id="RHEA-COMP:10222"/>
        <dbReference type="ChEBI" id="CHEBI:15378"/>
        <dbReference type="ChEBI" id="CHEBI:57856"/>
        <dbReference type="ChEBI" id="CHEBI:59789"/>
        <dbReference type="ChEBI" id="CHEBI:65314"/>
        <dbReference type="ChEBI" id="CHEBI:74486"/>
        <dbReference type="EC" id="2.1.1.177"/>
    </reaction>
</comment>
<dbReference type="PANTHER" id="PTHR33603:SF1">
    <property type="entry name" value="RIBOSOMAL RNA LARGE SUBUNIT METHYLTRANSFERASE H"/>
    <property type="match status" value="1"/>
</dbReference>
<comment type="function">
    <text evidence="6">Specifically methylates the pseudouridine at position 1915 (m3Psi1915) in 23S rRNA.</text>
</comment>
<keyword evidence="3 6" id="KW-0808">Transferase</keyword>
<comment type="subcellular location">
    <subcellularLocation>
        <location evidence="6">Cytoplasm</location>
    </subcellularLocation>
</comment>
<dbReference type="GO" id="GO:0070038">
    <property type="term" value="F:rRNA (pseudouridine-N3-)-methyltransferase activity"/>
    <property type="evidence" value="ECO:0007669"/>
    <property type="project" value="UniProtKB-UniRule"/>
</dbReference>
<comment type="caution">
    <text evidence="6">Lacks conserved residue(s) required for the propagation of feature annotation.</text>
</comment>
<keyword evidence="6" id="KW-0963">Cytoplasm</keyword>
<dbReference type="CDD" id="cd18081">
    <property type="entry name" value="RlmH-like"/>
    <property type="match status" value="1"/>
</dbReference>
<sequence>MRVKIISVGKLKEKYLKDGIAEYVKRLSRFAQVELLELADEKTPDNASDKENEQILFKEGQRILAKISDRDFVMAMAIEGKLISSEDLSTTFDQAMQQSSTLVFIIGGSLGLAPEVKKRANALISFGRITLPHQLMRLVLTEQIYRGFMIREGSPYHK</sequence>
<proteinExistence type="inferred from homology"/>
<dbReference type="InterPro" id="IPR029028">
    <property type="entry name" value="Alpha/beta_knot_MTases"/>
</dbReference>
<dbReference type="EC" id="2.1.1.177" evidence="6"/>
<dbReference type="PIRSF" id="PIRSF004505">
    <property type="entry name" value="MT_bac"/>
    <property type="match status" value="1"/>
</dbReference>
<dbReference type="Gene3D" id="3.40.1280.10">
    <property type="match status" value="1"/>
</dbReference>
<dbReference type="SUPFAM" id="SSF75217">
    <property type="entry name" value="alpha/beta knot"/>
    <property type="match status" value="1"/>
</dbReference>
<dbReference type="Proteomes" id="UP000033166">
    <property type="component" value="Chromosome I"/>
</dbReference>
<protein>
    <recommendedName>
        <fullName evidence="6">Ribosomal RNA large subunit methyltransferase H</fullName>
        <ecNumber evidence="6">2.1.1.177</ecNumber>
    </recommendedName>
    <alternativeName>
        <fullName evidence="6">23S rRNA (pseudouridine1915-N3)-methyltransferase</fullName>
    </alternativeName>
    <alternativeName>
        <fullName evidence="6">23S rRNA m3Psi1915 methyltransferase</fullName>
    </alternativeName>
    <alternativeName>
        <fullName evidence="6">rRNA (pseudouridine-N3-)-methyltransferase RlmH</fullName>
    </alternativeName>
</protein>
<dbReference type="Pfam" id="PF02590">
    <property type="entry name" value="SPOUT_MTase"/>
    <property type="match status" value="1"/>
</dbReference>
<comment type="similarity">
    <text evidence="5 6">Belongs to the RNA methyltransferase RlmH family.</text>
</comment>
<dbReference type="EMBL" id="LN774769">
    <property type="protein sequence ID" value="CEN29438.1"/>
    <property type="molecule type" value="Genomic_DNA"/>
</dbReference>
<evidence type="ECO:0000256" key="3">
    <source>
        <dbReference type="ARBA" id="ARBA00022679"/>
    </source>
</evidence>
<dbReference type="PANTHER" id="PTHR33603">
    <property type="entry name" value="METHYLTRANSFERASE"/>
    <property type="match status" value="1"/>
</dbReference>
<feature type="binding site" evidence="6">
    <location>
        <begin position="126"/>
        <end position="131"/>
    </location>
    <ligand>
        <name>S-adenosyl-L-methionine</name>
        <dbReference type="ChEBI" id="CHEBI:59789"/>
    </ligand>
</feature>
<name>A0A0D6E088_9LACT</name>
<dbReference type="GO" id="GO:0005737">
    <property type="term" value="C:cytoplasm"/>
    <property type="evidence" value="ECO:0007669"/>
    <property type="project" value="UniProtKB-SubCell"/>
</dbReference>
<evidence type="ECO:0000313" key="8">
    <source>
        <dbReference type="Proteomes" id="UP000033166"/>
    </source>
</evidence>
<organism evidence="7 8">
    <name type="scientific">Pseudolactococcus piscium MKFS47</name>
    <dbReference type="NCBI Taxonomy" id="297352"/>
    <lineage>
        <taxon>Bacteria</taxon>
        <taxon>Bacillati</taxon>
        <taxon>Bacillota</taxon>
        <taxon>Bacilli</taxon>
        <taxon>Lactobacillales</taxon>
        <taxon>Streptococcaceae</taxon>
        <taxon>Pseudolactococcus</taxon>
    </lineage>
</organism>
<dbReference type="NCBIfam" id="TIGR00246">
    <property type="entry name" value="tRNA_RlmH_YbeA"/>
    <property type="match status" value="1"/>
</dbReference>
<keyword evidence="1 6" id="KW-0698">rRNA processing</keyword>
<feature type="binding site" evidence="6">
    <location>
        <position position="107"/>
    </location>
    <ligand>
        <name>S-adenosyl-L-methionine</name>
        <dbReference type="ChEBI" id="CHEBI:59789"/>
    </ligand>
</feature>
<keyword evidence="2 6" id="KW-0489">Methyltransferase</keyword>
<reference evidence="8" key="1">
    <citation type="submission" date="2015-01" db="EMBL/GenBank/DDBJ databases">
        <authorList>
            <person name="Andreevskaya M."/>
        </authorList>
    </citation>
    <scope>NUCLEOTIDE SEQUENCE [LARGE SCALE GENOMIC DNA]</scope>
    <source>
        <strain evidence="8">MKFS47</strain>
    </source>
</reference>
<gene>
    <name evidence="6" type="primary">rlmH</name>
    <name evidence="7" type="ORF">LACPI_2238</name>
</gene>
<dbReference type="InterPro" id="IPR029026">
    <property type="entry name" value="tRNA_m1G_MTases_N"/>
</dbReference>
<evidence type="ECO:0000256" key="6">
    <source>
        <dbReference type="HAMAP-Rule" id="MF_00658"/>
    </source>
</evidence>
<dbReference type="HOGENOM" id="CLU_100552_0_0_9"/>
<dbReference type="KEGG" id="lpk:LACPI_2238"/>
<dbReference type="AlphaFoldDB" id="A0A0D6E088"/>
<accession>A0A0D6E088</accession>
<evidence type="ECO:0000256" key="4">
    <source>
        <dbReference type="ARBA" id="ARBA00022691"/>
    </source>
</evidence>
<dbReference type="InterPro" id="IPR003742">
    <property type="entry name" value="RlmH-like"/>
</dbReference>
<evidence type="ECO:0000313" key="7">
    <source>
        <dbReference type="EMBL" id="CEN29438.1"/>
    </source>
</evidence>
<keyword evidence="4 6" id="KW-0949">S-adenosyl-L-methionine</keyword>
<comment type="subunit">
    <text evidence="6">Homodimer.</text>
</comment>
<evidence type="ECO:0000256" key="5">
    <source>
        <dbReference type="ARBA" id="ARBA00038303"/>
    </source>
</evidence>
<dbReference type="HAMAP" id="MF_00658">
    <property type="entry name" value="23SrRNA_methyltr_H"/>
    <property type="match status" value="1"/>
</dbReference>
<dbReference type="STRING" id="1364.LP2241_50568"/>